<evidence type="ECO:0000313" key="2">
    <source>
        <dbReference type="Proteomes" id="UP001172083"/>
    </source>
</evidence>
<evidence type="ECO:0008006" key="3">
    <source>
        <dbReference type="Google" id="ProtNLM"/>
    </source>
</evidence>
<keyword evidence="2" id="KW-1185">Reference proteome</keyword>
<dbReference type="EMBL" id="JAUJEB010000001">
    <property type="protein sequence ID" value="MDN5210682.1"/>
    <property type="molecule type" value="Genomic_DNA"/>
</dbReference>
<protein>
    <recommendedName>
        <fullName evidence="3">HEAT repeat domain-containing protein</fullName>
    </recommendedName>
</protein>
<dbReference type="RefSeq" id="WP_346756024.1">
    <property type="nucleotide sequence ID" value="NZ_JAUJEB010000001.1"/>
</dbReference>
<dbReference type="InterPro" id="IPR016024">
    <property type="entry name" value="ARM-type_fold"/>
</dbReference>
<dbReference type="SUPFAM" id="SSF48371">
    <property type="entry name" value="ARM repeat"/>
    <property type="match status" value="1"/>
</dbReference>
<comment type="caution">
    <text evidence="1">The sequence shown here is derived from an EMBL/GenBank/DDBJ whole genome shotgun (WGS) entry which is preliminary data.</text>
</comment>
<dbReference type="Proteomes" id="UP001172083">
    <property type="component" value="Unassembled WGS sequence"/>
</dbReference>
<sequence>MNLKKALLKDHSRAHALYLADYIRQDEDRFGELMQLFFDEPYLITQRAAWVVGICGEKHPSLIMPYLEKMILNLDNDIHDAVKRNSLRILQDMDLPDNLIGPAADICFRLLSARDEPVAVKVFSMTVLLNVVKKVPELKNELKIIIEDQMPYGSAGFVSRGRKTLQALSKI</sequence>
<name>A0ABT8KYY5_9BACT</name>
<organism evidence="1 2">
    <name type="scientific">Agaribacillus aureus</name>
    <dbReference type="NCBI Taxonomy" id="3051825"/>
    <lineage>
        <taxon>Bacteria</taxon>
        <taxon>Pseudomonadati</taxon>
        <taxon>Bacteroidota</taxon>
        <taxon>Cytophagia</taxon>
        <taxon>Cytophagales</taxon>
        <taxon>Splendidivirgaceae</taxon>
        <taxon>Agaribacillus</taxon>
    </lineage>
</organism>
<proteinExistence type="predicted"/>
<gene>
    <name evidence="1" type="ORF">QQ020_01445</name>
</gene>
<evidence type="ECO:0000313" key="1">
    <source>
        <dbReference type="EMBL" id="MDN5210682.1"/>
    </source>
</evidence>
<accession>A0ABT8KYY5</accession>
<reference evidence="1" key="1">
    <citation type="submission" date="2023-06" db="EMBL/GenBank/DDBJ databases">
        <title>Genomic of Agaribacillus aureum.</title>
        <authorList>
            <person name="Wang G."/>
        </authorList>
    </citation>
    <scope>NUCLEOTIDE SEQUENCE</scope>
    <source>
        <strain evidence="1">BMA12</strain>
    </source>
</reference>